<evidence type="ECO:0000259" key="2">
    <source>
        <dbReference type="SMART" id="SM00507"/>
    </source>
</evidence>
<keyword evidence="4" id="KW-1185">Reference proteome</keyword>
<reference evidence="3" key="1">
    <citation type="submission" date="2023-03" db="EMBL/GenBank/DDBJ databases">
        <authorList>
            <person name="Barcik Weissman S.N."/>
            <person name="Chang S."/>
            <person name="Chen D.A."/>
            <person name="Chew B."/>
            <person name="De Jesus J.L."/>
            <person name="Han M.T."/>
            <person name="Hsu T.-Y."/>
            <person name="Rivera W."/>
            <person name="Vu T.L."/>
            <person name="Garza D.R."/>
            <person name="Stephenson J.C."/>
            <person name="Zorawik M."/>
            <person name="Reddi K."/>
            <person name="Freise A.C."/>
            <person name="Furlong K.P."/>
            <person name="Rudner A.D."/>
            <person name="Beyer A.R."/>
            <person name="Chong R.A."/>
            <person name="Edgington N.P."/>
            <person name="Garcia Costas A.M."/>
            <person name="Gibb B.P."/>
            <person name="Klyczek K.K."/>
            <person name="Swerdlow S.J."/>
            <person name="Russell D.A."/>
            <person name="Jacobs-Sera D."/>
            <person name="Hatfull G.F."/>
        </authorList>
    </citation>
    <scope>NUCLEOTIDE SEQUENCE</scope>
</reference>
<dbReference type="CDD" id="cd00085">
    <property type="entry name" value="HNHc"/>
    <property type="match status" value="1"/>
</dbReference>
<name>A0AA49ERZ2_9CAUD</name>
<evidence type="ECO:0000256" key="1">
    <source>
        <dbReference type="SAM" id="MobiDB-lite"/>
    </source>
</evidence>
<evidence type="ECO:0000313" key="3">
    <source>
        <dbReference type="EMBL" id="WGH21422.1"/>
    </source>
</evidence>
<keyword evidence="3" id="KW-0255">Endonuclease</keyword>
<feature type="compositionally biased region" description="Basic and acidic residues" evidence="1">
    <location>
        <begin position="88"/>
        <end position="107"/>
    </location>
</feature>
<accession>A0AA49ERZ2</accession>
<sequence>MAWDTSDRGARLPDNWPSLRIRVLRRDGYKCQAVDSLGHRCNAPANQVDHIKPGDDHDLDNLQALCRWHHSRKSSAEGAAARRPKLTRAREPERHPGMIDPDVSRETFDEDDPPPF</sequence>
<dbReference type="GO" id="GO:0004519">
    <property type="term" value="F:endonuclease activity"/>
    <property type="evidence" value="ECO:0007669"/>
    <property type="project" value="UniProtKB-KW"/>
</dbReference>
<dbReference type="Gene3D" id="1.10.30.50">
    <property type="match status" value="1"/>
</dbReference>
<feature type="domain" description="HNH nuclease" evidence="2">
    <location>
        <begin position="18"/>
        <end position="71"/>
    </location>
</feature>
<protein>
    <submittedName>
        <fullName evidence="3">HNH endonuclease</fullName>
    </submittedName>
</protein>
<proteinExistence type="predicted"/>
<keyword evidence="3" id="KW-0540">Nuclease</keyword>
<dbReference type="EMBL" id="OQ709216">
    <property type="protein sequence ID" value="WGH21422.1"/>
    <property type="molecule type" value="Genomic_DNA"/>
</dbReference>
<dbReference type="InterPro" id="IPR003615">
    <property type="entry name" value="HNH_nuc"/>
</dbReference>
<evidence type="ECO:0000313" key="4">
    <source>
        <dbReference type="Proteomes" id="UP001240749"/>
    </source>
</evidence>
<dbReference type="Proteomes" id="UP001240749">
    <property type="component" value="Segment"/>
</dbReference>
<feature type="region of interest" description="Disordered" evidence="1">
    <location>
        <begin position="70"/>
        <end position="116"/>
    </location>
</feature>
<gene>
    <name evidence="3" type="primary">74</name>
    <name evidence="3" type="ORF">SEA_EMOTION_74</name>
</gene>
<organism evidence="3 4">
    <name type="scientific">Arthrobacter phage Emotion</name>
    <dbReference type="NCBI Taxonomy" id="3038361"/>
    <lineage>
        <taxon>Viruses</taxon>
        <taxon>Duplodnaviria</taxon>
        <taxon>Heunggongvirae</taxon>
        <taxon>Uroviricota</taxon>
        <taxon>Caudoviricetes</taxon>
        <taxon>Casidaviridae</taxon>
        <taxon>Emotionvirus</taxon>
        <taxon>Emotionvirus emotion</taxon>
    </lineage>
</organism>
<keyword evidence="3" id="KW-0378">Hydrolase</keyword>
<dbReference type="SMART" id="SM00507">
    <property type="entry name" value="HNHc"/>
    <property type="match status" value="1"/>
</dbReference>